<dbReference type="EMBL" id="JAFNEN010000088">
    <property type="protein sequence ID" value="KAG8195447.1"/>
    <property type="molecule type" value="Genomic_DNA"/>
</dbReference>
<name>A0AAV6VFH0_9ARAC</name>
<comment type="caution">
    <text evidence="3">The sequence shown here is derived from an EMBL/GenBank/DDBJ whole genome shotgun (WGS) entry which is preliminary data.</text>
</comment>
<feature type="region of interest" description="Disordered" evidence="2">
    <location>
        <begin position="1"/>
        <end position="28"/>
    </location>
</feature>
<protein>
    <submittedName>
        <fullName evidence="3">Uncharacterized protein</fullName>
    </submittedName>
</protein>
<evidence type="ECO:0000256" key="1">
    <source>
        <dbReference type="SAM" id="Coils"/>
    </source>
</evidence>
<feature type="compositionally biased region" description="Basic residues" evidence="2">
    <location>
        <begin position="8"/>
        <end position="21"/>
    </location>
</feature>
<accession>A0AAV6VFH0</accession>
<evidence type="ECO:0000313" key="4">
    <source>
        <dbReference type="Proteomes" id="UP000827092"/>
    </source>
</evidence>
<feature type="coiled-coil region" evidence="1">
    <location>
        <begin position="113"/>
        <end position="187"/>
    </location>
</feature>
<dbReference type="Proteomes" id="UP000827092">
    <property type="component" value="Unassembled WGS sequence"/>
</dbReference>
<organism evidence="3 4">
    <name type="scientific">Oedothorax gibbosus</name>
    <dbReference type="NCBI Taxonomy" id="931172"/>
    <lineage>
        <taxon>Eukaryota</taxon>
        <taxon>Metazoa</taxon>
        <taxon>Ecdysozoa</taxon>
        <taxon>Arthropoda</taxon>
        <taxon>Chelicerata</taxon>
        <taxon>Arachnida</taxon>
        <taxon>Araneae</taxon>
        <taxon>Araneomorphae</taxon>
        <taxon>Entelegynae</taxon>
        <taxon>Araneoidea</taxon>
        <taxon>Linyphiidae</taxon>
        <taxon>Erigoninae</taxon>
        <taxon>Oedothorax</taxon>
    </lineage>
</organism>
<sequence>MEEEKVEKKKKKSKSKKKKDSPKKPSEKKLLKAKIAELDKELSDVSSILEQYESILESWKSRISTETHVRDSCVAHLRRNLVAVTGEGLRSEEELKDVRRGHEEEDRKWEEVGKRLEAEKEEERSVLNQQKTELKEKLSLLEDRRLKRNFQISRLAKLEESLADKLSKELHEDREENQRQVQELLRKRDAFVKLVDDVVADHEDMFRSQLPVYVREQVEDNVRFRTRCHEEAETLLKAQEKHRCLKSRVQDSLRAEIETQDSADLDLRNRATETSNRLNDVLTGNDGHRPVIREYLQDMRDEIATMTSLMESTQDQIEEVQEVMRDQDHYMKDMEISISKLQDGNGIRASKILRASRVFKARVNEVSQDEIAIMDTSVLQQIKMILEDENGQPDEK</sequence>
<evidence type="ECO:0000256" key="2">
    <source>
        <dbReference type="SAM" id="MobiDB-lite"/>
    </source>
</evidence>
<reference evidence="3 4" key="1">
    <citation type="journal article" date="2022" name="Nat. Ecol. Evol.">
        <title>A masculinizing supergene underlies an exaggerated male reproductive morph in a spider.</title>
        <authorList>
            <person name="Hendrickx F."/>
            <person name="De Corte Z."/>
            <person name="Sonet G."/>
            <person name="Van Belleghem S.M."/>
            <person name="Kostlbacher S."/>
            <person name="Vangestel C."/>
        </authorList>
    </citation>
    <scope>NUCLEOTIDE SEQUENCE [LARGE SCALE GENOMIC DNA]</scope>
    <source>
        <strain evidence="3">W744_W776</strain>
    </source>
</reference>
<evidence type="ECO:0000313" key="3">
    <source>
        <dbReference type="EMBL" id="KAG8195447.1"/>
    </source>
</evidence>
<proteinExistence type="predicted"/>
<keyword evidence="1" id="KW-0175">Coiled coil</keyword>
<dbReference type="AlphaFoldDB" id="A0AAV6VFH0"/>
<feature type="coiled-coil region" evidence="1">
    <location>
        <begin position="296"/>
        <end position="323"/>
    </location>
</feature>
<gene>
    <name evidence="3" type="ORF">JTE90_013899</name>
</gene>
<keyword evidence="4" id="KW-1185">Reference proteome</keyword>